<dbReference type="AlphaFoldDB" id="A0A5S6QLG8"/>
<feature type="domain" description="RRP12 N-terminal HEAT" evidence="6">
    <location>
        <begin position="100"/>
        <end position="256"/>
    </location>
</feature>
<evidence type="ECO:0000259" key="6">
    <source>
        <dbReference type="Pfam" id="PF25772"/>
    </source>
</evidence>
<feature type="domain" description="RRP12 HEAT" evidence="5">
    <location>
        <begin position="413"/>
        <end position="627"/>
    </location>
</feature>
<evidence type="ECO:0000313" key="8">
    <source>
        <dbReference type="WBParaSite" id="TMUE_2000008048.1"/>
    </source>
</evidence>
<dbReference type="WBParaSite" id="TMUE_2000008048.2">
    <property type="protein sequence ID" value="TMUE_2000008048.2"/>
    <property type="gene ID" value="WBGene00289204"/>
</dbReference>
<feature type="compositionally biased region" description="Polar residues" evidence="4">
    <location>
        <begin position="1"/>
        <end position="20"/>
    </location>
</feature>
<name>A0A5S6QLG8_TRIMR</name>
<feature type="region of interest" description="Disordered" evidence="4">
    <location>
        <begin position="1"/>
        <end position="23"/>
    </location>
</feature>
<organism evidence="7 8">
    <name type="scientific">Trichuris muris</name>
    <name type="common">Mouse whipworm</name>
    <dbReference type="NCBI Taxonomy" id="70415"/>
    <lineage>
        <taxon>Eukaryota</taxon>
        <taxon>Metazoa</taxon>
        <taxon>Ecdysozoa</taxon>
        <taxon>Nematoda</taxon>
        <taxon>Enoplea</taxon>
        <taxon>Dorylaimia</taxon>
        <taxon>Trichinellida</taxon>
        <taxon>Trichuridae</taxon>
        <taxon>Trichuris</taxon>
    </lineage>
</organism>
<sequence>MRKQPHSNLSKKQQKRSGNVSKKKKYQLLAKPRYFINSALSRNAGRPIDQTVSFEGEMLVVEEFVEALSCNEQAKEKIFNVCRIDSEFGERAISSLMAASKAIEHVNGRPEVLEYFASLCTMLAGCENDAVSVASILFLLKVLLPGVHPSILVNRFSQLSELLYVTFSKFAHAQCNAVLKQAVVCLGLLLKCQPDHVWESSSTGQMLDSILLLVNDDNQSVRRAARKAVLLALRVHGRNGVHPAAERCFEFCNSNLRQPDGNARQRRINILQLLLHLMGTFSRQNVRTLCALLLVLISEGDLEMSALCMVVMKSMFKSRPDEKSLTSQLNAELILALCDCKPVESSELLMVTWLNTMTEAHLCLYSKDQSKGKVYALRWICQATSLFRLENDRTLRVLGGCLSRLMKLCFTAEDGPSCGGKILQKLDSALKPINYCSLGALRSVFQSFYFVFGRSLAGSDLEKSVHFFADLRENSENESLKSFAERVIGFVVGYVGPDVTLQLLPLKLDQASPGLPVDLSRMWLIQILKRDLREADFTFFTSTIMPLAVRYKEYADAAEPNENSAKIFRKVHVQLWSLLPNFCCQAVDLDQRVDLMSTVLECALLEQPDATDALLLSLRKLAVSAQERPGAKAVLTNVFGTVCRLYISREWQKSVRLSLLATLRHIIPVVSKDELARSVQPGLRNLETLLNSNDQEAGRVFDVLCIFARSVHAESANYVLEALFVLKEKVKDRMMKKIYRILEELLRNESAILSTHQLDQILGLLRDQPASVCLAGKAAAFGCLEGLIRRFPPEMVETAKQILRQTFSFGMKDYNMKVKKRCAGVLFAVTELLENVEESLEGAVQIAYNVLVSFLDVEEASRILGCLLGFRLIVYRYRERVPGAVITDMVAKVCSLMTTDNLTVINACLQFCLTFFSSLPYVTAVQYLGDVVPSLFKQSVGCSRRSRFHTRQLLKKLVRLFSFETVVKLVPDDQRVRVAYVRKAIAREGRRRVGPTSRAEENADDEAQTVATMVDTICGLLGRPEVEDLSESDSDSVKSVTVVSGRSQARTVASRRSTTTRFEEKDEEDIIDLLDPDLHKHLVIQDAKKKRIGESGLDDEDSDIEIAEDGRIVIVEKSEKRKRVSATKEEDGCSMDGDGDDFDEKNSPKERKRLRPAQKSPRGGRSAKSASGRRTQKLEPYAYFPFEFRKLKRNGKKISAFRSVVGKRKVRR</sequence>
<reference evidence="7" key="1">
    <citation type="submission" date="2013-11" db="EMBL/GenBank/DDBJ databases">
        <authorList>
            <person name="Aslett M."/>
        </authorList>
    </citation>
    <scope>NUCLEOTIDE SEQUENCE [LARGE SCALE GENOMIC DNA]</scope>
    <source>
        <strain evidence="7">Edinburgh</strain>
    </source>
</reference>
<comment type="subcellular location">
    <subcellularLocation>
        <location evidence="1">Nucleus</location>
    </subcellularLocation>
</comment>
<dbReference type="WBParaSite" id="TMUE_2000008048.1">
    <property type="protein sequence ID" value="TMUE_2000008048.1"/>
    <property type="gene ID" value="WBGene00289204"/>
</dbReference>
<dbReference type="Proteomes" id="UP000046395">
    <property type="component" value="Unassembled WGS sequence"/>
</dbReference>
<dbReference type="Pfam" id="PF25772">
    <property type="entry name" value="HEAT_RRP12_N"/>
    <property type="match status" value="1"/>
</dbReference>
<evidence type="ECO:0000259" key="5">
    <source>
        <dbReference type="Pfam" id="PF08161"/>
    </source>
</evidence>
<evidence type="ECO:0000313" key="9">
    <source>
        <dbReference type="WBParaSite" id="TMUE_2000008048.2"/>
    </source>
</evidence>
<keyword evidence="7" id="KW-1185">Reference proteome</keyword>
<evidence type="ECO:0000256" key="4">
    <source>
        <dbReference type="SAM" id="MobiDB-lite"/>
    </source>
</evidence>
<keyword evidence="3" id="KW-0539">Nucleus</keyword>
<accession>A0A5S6QLG8</accession>
<evidence type="ECO:0000313" key="7">
    <source>
        <dbReference type="Proteomes" id="UP000046395"/>
    </source>
</evidence>
<dbReference type="Gene3D" id="1.25.10.10">
    <property type="entry name" value="Leucine-rich Repeat Variant"/>
    <property type="match status" value="2"/>
</dbReference>
<dbReference type="InterPro" id="IPR057860">
    <property type="entry name" value="HEAT_RRP12_N"/>
</dbReference>
<evidence type="ECO:0000256" key="3">
    <source>
        <dbReference type="ARBA" id="ARBA00023242"/>
    </source>
</evidence>
<dbReference type="Pfam" id="PF08161">
    <property type="entry name" value="RRP12_HEAT"/>
    <property type="match status" value="1"/>
</dbReference>
<dbReference type="GO" id="GO:0005634">
    <property type="term" value="C:nucleus"/>
    <property type="evidence" value="ECO:0007669"/>
    <property type="project" value="UniProtKB-SubCell"/>
</dbReference>
<evidence type="ECO:0000256" key="1">
    <source>
        <dbReference type="ARBA" id="ARBA00004123"/>
    </source>
</evidence>
<dbReference type="SUPFAM" id="SSF48371">
    <property type="entry name" value="ARM repeat"/>
    <property type="match status" value="1"/>
</dbReference>
<dbReference type="PANTHER" id="PTHR48287">
    <property type="entry name" value="ARM REPEAT SUPERFAMILY PROTEIN"/>
    <property type="match status" value="1"/>
</dbReference>
<reference evidence="8" key="3">
    <citation type="submission" date="2019-12" db="UniProtKB">
        <authorList>
            <consortium name="WormBaseParasite"/>
        </authorList>
    </citation>
    <scope>IDENTIFICATION</scope>
</reference>
<dbReference type="InterPro" id="IPR016024">
    <property type="entry name" value="ARM-type_fold"/>
</dbReference>
<proteinExistence type="inferred from homology"/>
<dbReference type="STRING" id="70415.A0A5S6QLG8"/>
<feature type="region of interest" description="Disordered" evidence="4">
    <location>
        <begin position="1120"/>
        <end position="1176"/>
    </location>
</feature>
<dbReference type="InterPro" id="IPR012978">
    <property type="entry name" value="HEAT_RRP12"/>
</dbReference>
<comment type="similarity">
    <text evidence="2">Belongs to the RRP12 family.</text>
</comment>
<dbReference type="PANTHER" id="PTHR48287:SF1">
    <property type="entry name" value="ARM REPEAT SUPERFAMILY PROTEIN"/>
    <property type="match status" value="1"/>
</dbReference>
<protein>
    <submittedName>
        <fullName evidence="8 9">NUC173 domain-containing protein</fullName>
    </submittedName>
</protein>
<dbReference type="InterPro" id="IPR011989">
    <property type="entry name" value="ARM-like"/>
</dbReference>
<reference evidence="7" key="2">
    <citation type="submission" date="2014-03" db="EMBL/GenBank/DDBJ databases">
        <title>The whipworm genome and dual-species transcriptomics of an intimate host-pathogen interaction.</title>
        <authorList>
            <person name="Foth B.J."/>
            <person name="Tsai I.J."/>
            <person name="Reid A.J."/>
            <person name="Bancroft A.J."/>
            <person name="Nichol S."/>
            <person name="Tracey A."/>
            <person name="Holroyd N."/>
            <person name="Cotton J.A."/>
            <person name="Stanley E.J."/>
            <person name="Zarowiecki M."/>
            <person name="Liu J.Z."/>
            <person name="Huckvale T."/>
            <person name="Cooper P.J."/>
            <person name="Grencis R.K."/>
            <person name="Berriman M."/>
        </authorList>
    </citation>
    <scope>NUCLEOTIDE SEQUENCE [LARGE SCALE GENOMIC DNA]</scope>
    <source>
        <strain evidence="7">Edinburgh</strain>
    </source>
</reference>
<dbReference type="InterPro" id="IPR052087">
    <property type="entry name" value="RRP12"/>
</dbReference>
<evidence type="ECO:0000256" key="2">
    <source>
        <dbReference type="ARBA" id="ARBA00007690"/>
    </source>
</evidence>